<evidence type="ECO:0000256" key="1">
    <source>
        <dbReference type="ARBA" id="ARBA00007074"/>
    </source>
</evidence>
<name>A0AAE3SI04_9BACT</name>
<keyword evidence="2" id="KW-0645">Protease</keyword>
<dbReference type="InterPro" id="IPR038765">
    <property type="entry name" value="Papain-like_cys_pep_sf"/>
</dbReference>
<dbReference type="GO" id="GO:0006508">
    <property type="term" value="P:proteolysis"/>
    <property type="evidence" value="ECO:0007669"/>
    <property type="project" value="UniProtKB-KW"/>
</dbReference>
<dbReference type="AlphaFoldDB" id="A0AAE3SI04"/>
<dbReference type="Gene3D" id="3.90.1720.10">
    <property type="entry name" value="endopeptidase domain like (from Nostoc punctiforme)"/>
    <property type="match status" value="1"/>
</dbReference>
<dbReference type="Pfam" id="PF00877">
    <property type="entry name" value="NLPC_P60"/>
    <property type="match status" value="1"/>
</dbReference>
<evidence type="ECO:0000259" key="5">
    <source>
        <dbReference type="PROSITE" id="PS51935"/>
    </source>
</evidence>
<evidence type="ECO:0000313" key="6">
    <source>
        <dbReference type="EMBL" id="MCW3788673.1"/>
    </source>
</evidence>
<dbReference type="PANTHER" id="PTHR47053:SF1">
    <property type="entry name" value="MUREIN DD-ENDOPEPTIDASE MEPH-RELATED"/>
    <property type="match status" value="1"/>
</dbReference>
<keyword evidence="3" id="KW-0378">Hydrolase</keyword>
<reference evidence="6" key="1">
    <citation type="submission" date="2022-10" db="EMBL/GenBank/DDBJ databases">
        <authorList>
            <person name="Yu W.X."/>
        </authorList>
    </citation>
    <scope>NUCLEOTIDE SEQUENCE</scope>
    <source>
        <strain evidence="6">AAT</strain>
    </source>
</reference>
<protein>
    <submittedName>
        <fullName evidence="6">C40 family peptidase</fullName>
    </submittedName>
</protein>
<dbReference type="InterPro" id="IPR051202">
    <property type="entry name" value="Peptidase_C40"/>
</dbReference>
<keyword evidence="7" id="KW-1185">Reference proteome</keyword>
<dbReference type="InterPro" id="IPR000064">
    <property type="entry name" value="NLP_P60_dom"/>
</dbReference>
<evidence type="ECO:0000256" key="3">
    <source>
        <dbReference type="ARBA" id="ARBA00022801"/>
    </source>
</evidence>
<dbReference type="GO" id="GO:0008234">
    <property type="term" value="F:cysteine-type peptidase activity"/>
    <property type="evidence" value="ECO:0007669"/>
    <property type="project" value="UniProtKB-KW"/>
</dbReference>
<sequence>MFSIKEKLPLLICIQGILFLTLVFTTSCSRKALPDVSYQKSSITSKTLTPHTGNKRLNQFIASGTGKRLNTGKVSADDIIKSARKYMGTPHCMGGSSKKCMDCSGLVMQAFALNGITLPHNSEEQARYGKIIQDKNELRKGDLIFFINTYKTSKYITHAGICIGNNQFIHTSSSKGVTITSLDNSWWKDKFIFGTRVF</sequence>
<organism evidence="6 7">
    <name type="scientific">Plebeiibacterium sediminum</name>
    <dbReference type="NCBI Taxonomy" id="2992112"/>
    <lineage>
        <taxon>Bacteria</taxon>
        <taxon>Pseudomonadati</taxon>
        <taxon>Bacteroidota</taxon>
        <taxon>Bacteroidia</taxon>
        <taxon>Marinilabiliales</taxon>
        <taxon>Marinilabiliaceae</taxon>
        <taxon>Plebeiibacterium</taxon>
    </lineage>
</organism>
<dbReference type="PANTHER" id="PTHR47053">
    <property type="entry name" value="MUREIN DD-ENDOPEPTIDASE MEPH-RELATED"/>
    <property type="match status" value="1"/>
</dbReference>
<feature type="domain" description="NlpC/P60" evidence="5">
    <location>
        <begin position="73"/>
        <end position="198"/>
    </location>
</feature>
<dbReference type="Proteomes" id="UP001209229">
    <property type="component" value="Unassembled WGS sequence"/>
</dbReference>
<evidence type="ECO:0000313" key="7">
    <source>
        <dbReference type="Proteomes" id="UP001209229"/>
    </source>
</evidence>
<comment type="similarity">
    <text evidence="1">Belongs to the peptidase C40 family.</text>
</comment>
<dbReference type="EMBL" id="JAPDPJ010000061">
    <property type="protein sequence ID" value="MCW3788673.1"/>
    <property type="molecule type" value="Genomic_DNA"/>
</dbReference>
<dbReference type="PROSITE" id="PS51257">
    <property type="entry name" value="PROKAR_LIPOPROTEIN"/>
    <property type="match status" value="1"/>
</dbReference>
<proteinExistence type="inferred from homology"/>
<comment type="caution">
    <text evidence="6">The sequence shown here is derived from an EMBL/GenBank/DDBJ whole genome shotgun (WGS) entry which is preliminary data.</text>
</comment>
<dbReference type="RefSeq" id="WP_301192230.1">
    <property type="nucleotide sequence ID" value="NZ_JAPDPJ010000061.1"/>
</dbReference>
<accession>A0AAE3SI04</accession>
<dbReference type="PROSITE" id="PS51935">
    <property type="entry name" value="NLPC_P60"/>
    <property type="match status" value="1"/>
</dbReference>
<evidence type="ECO:0000256" key="2">
    <source>
        <dbReference type="ARBA" id="ARBA00022670"/>
    </source>
</evidence>
<dbReference type="SUPFAM" id="SSF54001">
    <property type="entry name" value="Cysteine proteinases"/>
    <property type="match status" value="1"/>
</dbReference>
<gene>
    <name evidence="6" type="ORF">OM075_19545</name>
</gene>
<evidence type="ECO:0000256" key="4">
    <source>
        <dbReference type="ARBA" id="ARBA00022807"/>
    </source>
</evidence>
<keyword evidence="4" id="KW-0788">Thiol protease</keyword>